<accession>A0ABD2Q6Z8</accession>
<dbReference type="PANTHER" id="PTHR13022:SF0">
    <property type="entry name" value="EUKARYOTIC TRANSLATION INITIATION FACTOR 3 SUBUNIT K"/>
    <property type="match status" value="1"/>
</dbReference>
<dbReference type="AlphaFoldDB" id="A0ABD2Q6Z8"/>
<comment type="subcellular location">
    <subcellularLocation>
        <location evidence="4">Cytoplasm</location>
    </subcellularLocation>
</comment>
<dbReference type="SUPFAM" id="SSF46785">
    <property type="entry name" value="Winged helix' DNA-binding domain"/>
    <property type="match status" value="1"/>
</dbReference>
<reference evidence="6 7" key="1">
    <citation type="submission" date="2024-11" db="EMBL/GenBank/DDBJ databases">
        <title>Adaptive evolution of stress response genes in parasites aligns with host niche diversity.</title>
        <authorList>
            <person name="Hahn C."/>
            <person name="Resl P."/>
        </authorList>
    </citation>
    <scope>NUCLEOTIDE SEQUENCE [LARGE SCALE GENOMIC DNA]</scope>
    <source>
        <strain evidence="6">EGGRZ-B1_66</strain>
        <tissue evidence="6">Body</tissue>
    </source>
</reference>
<dbReference type="InterPro" id="IPR033464">
    <property type="entry name" value="CSN8_PSD8_EIF3K"/>
</dbReference>
<evidence type="ECO:0000256" key="1">
    <source>
        <dbReference type="ARBA" id="ARBA00022490"/>
    </source>
</evidence>
<organism evidence="6 7">
    <name type="scientific">Cichlidogyrus casuarinus</name>
    <dbReference type="NCBI Taxonomy" id="1844966"/>
    <lineage>
        <taxon>Eukaryota</taxon>
        <taxon>Metazoa</taxon>
        <taxon>Spiralia</taxon>
        <taxon>Lophotrochozoa</taxon>
        <taxon>Platyhelminthes</taxon>
        <taxon>Monogenea</taxon>
        <taxon>Monopisthocotylea</taxon>
        <taxon>Dactylogyridea</taxon>
        <taxon>Ancyrocephalidae</taxon>
        <taxon>Cichlidogyrus</taxon>
    </lineage>
</organism>
<evidence type="ECO:0000313" key="7">
    <source>
        <dbReference type="Proteomes" id="UP001626550"/>
    </source>
</evidence>
<dbReference type="PROSITE" id="PS50250">
    <property type="entry name" value="PCI"/>
    <property type="match status" value="1"/>
</dbReference>
<evidence type="ECO:0000259" key="5">
    <source>
        <dbReference type="PROSITE" id="PS50250"/>
    </source>
</evidence>
<dbReference type="GO" id="GO:0003723">
    <property type="term" value="F:RNA binding"/>
    <property type="evidence" value="ECO:0007669"/>
    <property type="project" value="UniProtKB-UniRule"/>
</dbReference>
<dbReference type="Gene3D" id="1.25.40.250">
    <property type="entry name" value="ARM repeat, domain 1"/>
    <property type="match status" value="1"/>
</dbReference>
<keyword evidence="7" id="KW-1185">Reference proteome</keyword>
<dbReference type="Gene3D" id="1.10.10.10">
    <property type="entry name" value="Winged helix-like DNA-binding domain superfamily/Winged helix DNA-binding domain"/>
    <property type="match status" value="1"/>
</dbReference>
<dbReference type="GO" id="GO:0001732">
    <property type="term" value="P:formation of cytoplasmic translation initiation complex"/>
    <property type="evidence" value="ECO:0007669"/>
    <property type="project" value="UniProtKB-UniRule"/>
</dbReference>
<comment type="caution">
    <text evidence="6">The sequence shown here is derived from an EMBL/GenBank/DDBJ whole genome shotgun (WGS) entry which is preliminary data.</text>
</comment>
<gene>
    <name evidence="6" type="primary">EIF3K</name>
    <name evidence="6" type="ORF">Ciccas_006364</name>
</gene>
<dbReference type="InterPro" id="IPR036388">
    <property type="entry name" value="WH-like_DNA-bd_sf"/>
</dbReference>
<comment type="subunit">
    <text evidence="4">Component of the eukaryotic translation initiation factor 3 (eIF-3) complex.</text>
</comment>
<comment type="similarity">
    <text evidence="4">Belongs to the eIF-3 subunit K family.</text>
</comment>
<dbReference type="GO" id="GO:0016282">
    <property type="term" value="C:eukaryotic 43S preinitiation complex"/>
    <property type="evidence" value="ECO:0007669"/>
    <property type="project" value="UniProtKB-UniRule"/>
</dbReference>
<feature type="domain" description="PCI" evidence="5">
    <location>
        <begin position="20"/>
        <end position="202"/>
    </location>
</feature>
<dbReference type="EMBL" id="JBJKFK010000852">
    <property type="protein sequence ID" value="KAL3315007.1"/>
    <property type="molecule type" value="Genomic_DNA"/>
</dbReference>
<dbReference type="Proteomes" id="UP001626550">
    <property type="component" value="Unassembled WGS sequence"/>
</dbReference>
<keyword evidence="1 4" id="KW-0963">Cytoplasm</keyword>
<keyword evidence="2 4" id="KW-0396">Initiation factor</keyword>
<dbReference type="GO" id="GO:0005852">
    <property type="term" value="C:eukaryotic translation initiation factor 3 complex"/>
    <property type="evidence" value="ECO:0007669"/>
    <property type="project" value="UniProtKB-UniRule"/>
</dbReference>
<dbReference type="InterPro" id="IPR036390">
    <property type="entry name" value="WH_DNA-bd_sf"/>
</dbReference>
<evidence type="ECO:0000256" key="2">
    <source>
        <dbReference type="ARBA" id="ARBA00022540"/>
    </source>
</evidence>
<keyword evidence="3 4" id="KW-0648">Protein biosynthesis</keyword>
<dbReference type="InterPro" id="IPR000717">
    <property type="entry name" value="PCI_dom"/>
</dbReference>
<protein>
    <recommendedName>
        <fullName evidence="4">Eukaryotic translation initiation factor 3 subunit K</fullName>
        <shortName evidence="4">eIF3k</shortName>
    </recommendedName>
    <alternativeName>
        <fullName evidence="4">eIF-3 p25</fullName>
    </alternativeName>
</protein>
<dbReference type="InterPro" id="IPR016020">
    <property type="entry name" value="Transl_init_fac_sub12_N_euk"/>
</dbReference>
<dbReference type="Pfam" id="PF10075">
    <property type="entry name" value="CSN8_PSD8_EIF3K"/>
    <property type="match status" value="1"/>
</dbReference>
<dbReference type="HAMAP" id="MF_03010">
    <property type="entry name" value="eIF3k"/>
    <property type="match status" value="1"/>
</dbReference>
<dbReference type="GO" id="GO:0003743">
    <property type="term" value="F:translation initiation factor activity"/>
    <property type="evidence" value="ECO:0007669"/>
    <property type="project" value="UniProtKB-UniRule"/>
</dbReference>
<dbReference type="InterPro" id="IPR009374">
    <property type="entry name" value="eIF3k"/>
</dbReference>
<dbReference type="SUPFAM" id="SSF48371">
    <property type="entry name" value="ARM repeat"/>
    <property type="match status" value="1"/>
</dbReference>
<evidence type="ECO:0000313" key="6">
    <source>
        <dbReference type="EMBL" id="KAL3315007.1"/>
    </source>
</evidence>
<evidence type="ECO:0000256" key="4">
    <source>
        <dbReference type="HAMAP-Rule" id="MF_03010"/>
    </source>
</evidence>
<comment type="function">
    <text evidence="4">Component of the eukaryotic translation initiation factor 3 (eIF-3) complex, which is involved in protein synthesis of a specialized repertoire of mRNAs and, together with other initiation factors, stimulates binding of mRNA and methionyl-tRNAi to the 40S ribosome. The eIF-3 complex specifically targets and initiates translation of a subset of mRNAs involved in cell proliferation.</text>
</comment>
<name>A0ABD2Q6Z8_9PLAT</name>
<dbReference type="GO" id="GO:0033290">
    <property type="term" value="C:eukaryotic 48S preinitiation complex"/>
    <property type="evidence" value="ECO:0007669"/>
    <property type="project" value="UniProtKB-UniRule"/>
</dbReference>
<proteinExistence type="inferred from homology"/>
<dbReference type="PANTHER" id="PTHR13022">
    <property type="entry name" value="EUKARYOTIC TRANSLATION INITIATION FACTOR 3 SUBUNIT 11"/>
    <property type="match status" value="1"/>
</dbReference>
<dbReference type="InterPro" id="IPR016024">
    <property type="entry name" value="ARM-type_fold"/>
</dbReference>
<sequence length="212" mass="24306">MSNSDIRSCISGMEKFNPENIPKLEKNLTQQIKDGFHPNSFKVEVTKNILLLAMSHLPKEDFILCKCLISSEQLSKKPLNKVVELGSYLESCQFEKFWKEANSDPTLFKSMPFCVKNIKAYIAQTISGTYLRVPSKLLMTFLHLSNQNDLSVALSEYKWTMDPTNSEMVIVNTKQEEMVKTRNIKEKIDFTTMATISKTFNPPTVDFFLKKA</sequence>
<evidence type="ECO:0000256" key="3">
    <source>
        <dbReference type="ARBA" id="ARBA00022917"/>
    </source>
</evidence>